<keyword evidence="8 10" id="KW-0443">Lipid metabolism</keyword>
<dbReference type="SMART" id="SM00823">
    <property type="entry name" value="PKS_PP"/>
    <property type="match status" value="1"/>
</dbReference>
<dbReference type="PROSITE" id="PS00012">
    <property type="entry name" value="PHOSPHOPANTETHEINE"/>
    <property type="match status" value="1"/>
</dbReference>
<feature type="domain" description="Carrier" evidence="12">
    <location>
        <begin position="8"/>
        <end position="82"/>
    </location>
</feature>
<keyword evidence="13" id="KW-0934">Plastid</keyword>
<keyword evidence="6 10" id="KW-0597">Phosphoprotein</keyword>
<keyword evidence="4 10" id="KW-0596">Phosphopantetheine</keyword>
<dbReference type="EMBL" id="MK814742">
    <property type="protein sequence ID" value="QCI08959.1"/>
    <property type="molecule type" value="Genomic_DNA"/>
</dbReference>
<protein>
    <recommendedName>
        <fullName evidence="10 11">Acyl carrier protein</fullName>
        <shortName evidence="10">ACP</shortName>
    </recommendedName>
</protein>
<evidence type="ECO:0000256" key="7">
    <source>
        <dbReference type="ARBA" id="ARBA00022832"/>
    </source>
</evidence>
<geneLocation type="plastid" evidence="13"/>
<dbReference type="FunFam" id="1.10.1200.10:FF:000003">
    <property type="entry name" value="Acyl carrier protein"/>
    <property type="match status" value="1"/>
</dbReference>
<dbReference type="GO" id="GO:0000035">
    <property type="term" value="F:acyl binding"/>
    <property type="evidence" value="ECO:0007669"/>
    <property type="project" value="TreeGrafter"/>
</dbReference>
<dbReference type="GO" id="GO:0005739">
    <property type="term" value="C:mitochondrion"/>
    <property type="evidence" value="ECO:0007669"/>
    <property type="project" value="UniProtKB-ARBA"/>
</dbReference>
<dbReference type="UniPathway" id="UPA00094"/>
<feature type="modified residue" description="O-(pantetheine 4'-phosphoryl)serine" evidence="10">
    <location>
        <position position="42"/>
    </location>
</feature>
<evidence type="ECO:0000256" key="3">
    <source>
        <dbReference type="ARBA" id="ARBA00010930"/>
    </source>
</evidence>
<comment type="function">
    <text evidence="1 10 11">Carrier of the growing fatty acid chain in fatty acid biosynthesis.</text>
</comment>
<dbReference type="GO" id="GO:0005829">
    <property type="term" value="C:cytosol"/>
    <property type="evidence" value="ECO:0007669"/>
    <property type="project" value="TreeGrafter"/>
</dbReference>
<evidence type="ECO:0000256" key="5">
    <source>
        <dbReference type="ARBA" id="ARBA00022516"/>
    </source>
</evidence>
<name>A0A4D6WZA2_9FLOR</name>
<comment type="subcellular location">
    <subcellularLocation>
        <location evidence="10">Cytoplasm</location>
    </subcellularLocation>
</comment>
<comment type="PTM">
    <text evidence="10">4'-phosphopantetheine is transferred from CoA to a specific serine of apo-ACP by AcpS. This modification is essential for activity because fatty acids are bound in thioester linkage to the sulfhydryl of the prosthetic group.</text>
</comment>
<comment type="pathway">
    <text evidence="2 10">Lipid metabolism; fatty acid biosynthesis.</text>
</comment>
<dbReference type="InterPro" id="IPR003231">
    <property type="entry name" value="ACP"/>
</dbReference>
<evidence type="ECO:0000256" key="11">
    <source>
        <dbReference type="RuleBase" id="RU000722"/>
    </source>
</evidence>
<dbReference type="SUPFAM" id="SSF47336">
    <property type="entry name" value="ACP-like"/>
    <property type="match status" value="1"/>
</dbReference>
<dbReference type="Pfam" id="PF00550">
    <property type="entry name" value="PP-binding"/>
    <property type="match status" value="1"/>
</dbReference>
<dbReference type="GO" id="GO:0000036">
    <property type="term" value="F:acyl carrier activity"/>
    <property type="evidence" value="ECO:0007669"/>
    <property type="project" value="UniProtKB-UniRule"/>
</dbReference>
<dbReference type="AlphaFoldDB" id="A0A4D6WZA2"/>
<keyword evidence="5 10" id="KW-0444">Lipid biosynthesis</keyword>
<keyword evidence="9 10" id="KW-0275">Fatty acid biosynthesis</keyword>
<evidence type="ECO:0000256" key="6">
    <source>
        <dbReference type="ARBA" id="ARBA00022553"/>
    </source>
</evidence>
<proteinExistence type="inferred from homology"/>
<dbReference type="InterPro" id="IPR006162">
    <property type="entry name" value="Ppantetheine_attach_site"/>
</dbReference>
<reference evidence="13" key="2">
    <citation type="submission" date="2019-04" db="EMBL/GenBank/DDBJ databases">
        <authorList>
            <person name="Pasella M."/>
        </authorList>
    </citation>
    <scope>NUCLEOTIDE SEQUENCE</scope>
    <source>
        <strain evidence="13">PD2766_6</strain>
    </source>
</reference>
<dbReference type="GO" id="GO:0031177">
    <property type="term" value="F:phosphopantetheine binding"/>
    <property type="evidence" value="ECO:0007669"/>
    <property type="project" value="InterPro"/>
</dbReference>
<dbReference type="GO" id="GO:0009245">
    <property type="term" value="P:lipid A biosynthetic process"/>
    <property type="evidence" value="ECO:0007669"/>
    <property type="project" value="TreeGrafter"/>
</dbReference>
<evidence type="ECO:0000313" key="13">
    <source>
        <dbReference type="EMBL" id="QCI08959.1"/>
    </source>
</evidence>
<dbReference type="Gene3D" id="1.10.1200.10">
    <property type="entry name" value="ACP-like"/>
    <property type="match status" value="1"/>
</dbReference>
<evidence type="ECO:0000256" key="1">
    <source>
        <dbReference type="ARBA" id="ARBA00003180"/>
    </source>
</evidence>
<keyword evidence="10" id="KW-0963">Cytoplasm</keyword>
<dbReference type="NCBIfam" id="NF002150">
    <property type="entry name" value="PRK00982.1-4"/>
    <property type="match status" value="1"/>
</dbReference>
<evidence type="ECO:0000256" key="8">
    <source>
        <dbReference type="ARBA" id="ARBA00023098"/>
    </source>
</evidence>
<evidence type="ECO:0000259" key="12">
    <source>
        <dbReference type="PROSITE" id="PS50075"/>
    </source>
</evidence>
<comment type="similarity">
    <text evidence="3 10">Belongs to the acyl carrier protein (ACP) family.</text>
</comment>
<dbReference type="HAMAP" id="MF_01217">
    <property type="entry name" value="Acyl_carrier"/>
    <property type="match status" value="1"/>
</dbReference>
<dbReference type="InterPro" id="IPR009081">
    <property type="entry name" value="PP-bd_ACP"/>
</dbReference>
<dbReference type="PROSITE" id="PS50075">
    <property type="entry name" value="CARRIER"/>
    <property type="match status" value="1"/>
</dbReference>
<sequence>MSTKVQESEIFDRLCIVVSNQLSIGIDKVTSESTFSDLGADSLDTVELVMAIEEEFGIEIPDDDAAQMSNVSDAVKYISSKGI</sequence>
<dbReference type="NCBIfam" id="TIGR00517">
    <property type="entry name" value="acyl_carrier"/>
    <property type="match status" value="1"/>
</dbReference>
<dbReference type="InterPro" id="IPR020806">
    <property type="entry name" value="PKS_PP-bd"/>
</dbReference>
<keyword evidence="7 10" id="KW-0276">Fatty acid metabolism</keyword>
<dbReference type="PANTHER" id="PTHR20863">
    <property type="entry name" value="ACYL CARRIER PROTEIN"/>
    <property type="match status" value="1"/>
</dbReference>
<dbReference type="PANTHER" id="PTHR20863:SF76">
    <property type="entry name" value="CARRIER DOMAIN-CONTAINING PROTEIN"/>
    <property type="match status" value="1"/>
</dbReference>
<evidence type="ECO:0000256" key="4">
    <source>
        <dbReference type="ARBA" id="ARBA00022450"/>
    </source>
</evidence>
<reference evidence="13" key="1">
    <citation type="journal article" date="2019" name="Mol. Phylogenet. Evol.">
        <title>Morphological evolution and classification of the red algal order Ceramiales inferred using plastid phylogenomics.</title>
        <authorList>
            <person name="Diaz-Tapia P."/>
            <person name="Pasella M.M."/>
            <person name="Verbruggen H."/>
            <person name="Maggs C.A."/>
        </authorList>
    </citation>
    <scope>NUCLEOTIDE SEQUENCE</scope>
    <source>
        <strain evidence="13">PD2766_6</strain>
    </source>
</reference>
<dbReference type="GO" id="GO:0016020">
    <property type="term" value="C:membrane"/>
    <property type="evidence" value="ECO:0007669"/>
    <property type="project" value="GOC"/>
</dbReference>
<organism evidence="13">
    <name type="scientific">Wrangelia sp</name>
    <dbReference type="NCBI Taxonomy" id="2575620"/>
    <lineage>
        <taxon>Eukaryota</taxon>
        <taxon>Rhodophyta</taxon>
        <taxon>Florideophyceae</taxon>
        <taxon>Rhodymeniophycidae</taxon>
        <taxon>Ceramiales</taxon>
        <taxon>Ceramiaceae</taxon>
        <taxon>Wrangelia</taxon>
    </lineage>
</organism>
<evidence type="ECO:0000256" key="9">
    <source>
        <dbReference type="ARBA" id="ARBA00023160"/>
    </source>
</evidence>
<dbReference type="InterPro" id="IPR036736">
    <property type="entry name" value="ACP-like_sf"/>
</dbReference>
<accession>A0A4D6WZA2</accession>
<evidence type="ECO:0000256" key="10">
    <source>
        <dbReference type="HAMAP-Rule" id="MF_01217"/>
    </source>
</evidence>
<dbReference type="NCBIfam" id="NF002148">
    <property type="entry name" value="PRK00982.1-2"/>
    <property type="match status" value="1"/>
</dbReference>
<gene>
    <name evidence="10 13" type="primary">acpP</name>
</gene>
<evidence type="ECO:0000256" key="2">
    <source>
        <dbReference type="ARBA" id="ARBA00005194"/>
    </source>
</evidence>